<name>A0ABP8EN69_9MICO</name>
<dbReference type="InterPro" id="IPR003736">
    <property type="entry name" value="PAAI_dom"/>
</dbReference>
<evidence type="ECO:0000256" key="2">
    <source>
        <dbReference type="ARBA" id="ARBA00022801"/>
    </source>
</evidence>
<dbReference type="RefSeq" id="WP_236863289.1">
    <property type="nucleotide sequence ID" value="NZ_BAABAZ010000012.1"/>
</dbReference>
<dbReference type="Proteomes" id="UP001501586">
    <property type="component" value="Unassembled WGS sequence"/>
</dbReference>
<evidence type="ECO:0000259" key="3">
    <source>
        <dbReference type="Pfam" id="PF03061"/>
    </source>
</evidence>
<gene>
    <name evidence="4" type="primary">entH</name>
    <name evidence="4" type="ORF">GCM10022261_29820</name>
</gene>
<proteinExistence type="inferred from homology"/>
<keyword evidence="5" id="KW-1185">Reference proteome</keyword>
<reference evidence="5" key="1">
    <citation type="journal article" date="2019" name="Int. J. Syst. Evol. Microbiol.">
        <title>The Global Catalogue of Microorganisms (GCM) 10K type strain sequencing project: providing services to taxonomists for standard genome sequencing and annotation.</title>
        <authorList>
            <consortium name="The Broad Institute Genomics Platform"/>
            <consortium name="The Broad Institute Genome Sequencing Center for Infectious Disease"/>
            <person name="Wu L."/>
            <person name="Ma J."/>
        </authorList>
    </citation>
    <scope>NUCLEOTIDE SEQUENCE [LARGE SCALE GENOMIC DNA]</scope>
    <source>
        <strain evidence="5">JCM 17458</strain>
    </source>
</reference>
<dbReference type="Pfam" id="PF03061">
    <property type="entry name" value="4HBT"/>
    <property type="match status" value="1"/>
</dbReference>
<feature type="domain" description="Thioesterase" evidence="3">
    <location>
        <begin position="63"/>
        <end position="136"/>
    </location>
</feature>
<evidence type="ECO:0000313" key="5">
    <source>
        <dbReference type="Proteomes" id="UP001501586"/>
    </source>
</evidence>
<dbReference type="InterPro" id="IPR006683">
    <property type="entry name" value="Thioestr_dom"/>
</dbReference>
<dbReference type="EMBL" id="BAABAZ010000012">
    <property type="protein sequence ID" value="GAA4285451.1"/>
    <property type="molecule type" value="Genomic_DNA"/>
</dbReference>
<protein>
    <submittedName>
        <fullName evidence="4">Proofreading thioesterase EntH</fullName>
    </submittedName>
</protein>
<dbReference type="CDD" id="cd03443">
    <property type="entry name" value="PaaI_thioesterase"/>
    <property type="match status" value="1"/>
</dbReference>
<dbReference type="InterPro" id="IPR029069">
    <property type="entry name" value="HotDog_dom_sf"/>
</dbReference>
<dbReference type="SUPFAM" id="SSF54637">
    <property type="entry name" value="Thioesterase/thiol ester dehydrase-isomerase"/>
    <property type="match status" value="1"/>
</dbReference>
<comment type="similarity">
    <text evidence="1">Belongs to the thioesterase PaaI family.</text>
</comment>
<organism evidence="4 5">
    <name type="scientific">Brevibacterium daeguense</name>
    <dbReference type="NCBI Taxonomy" id="909936"/>
    <lineage>
        <taxon>Bacteria</taxon>
        <taxon>Bacillati</taxon>
        <taxon>Actinomycetota</taxon>
        <taxon>Actinomycetes</taxon>
        <taxon>Micrococcales</taxon>
        <taxon>Brevibacteriaceae</taxon>
        <taxon>Brevibacterium</taxon>
    </lineage>
</organism>
<accession>A0ABP8EN69</accession>
<dbReference type="PANTHER" id="PTHR43240:SF5">
    <property type="entry name" value="1,4-DIHYDROXY-2-NAPHTHOYL-COA THIOESTERASE 1"/>
    <property type="match status" value="1"/>
</dbReference>
<sequence length="153" mass="17307">MRRQDLPRMEPGLSQEQYTQLMHYNQGRTVGTLVERCGIEFLRMGYDWFEARMPVEGNKQPAGLFHGGAHVVMAETLGSMHAFLLANGHNVVGVDLNATHLRPIREGWVHGRAEVLHHGRTLISHEVKMTDGEGRLLSIVRITNFILAQRSQD</sequence>
<evidence type="ECO:0000313" key="4">
    <source>
        <dbReference type="EMBL" id="GAA4285451.1"/>
    </source>
</evidence>
<dbReference type="Gene3D" id="3.10.129.10">
    <property type="entry name" value="Hotdog Thioesterase"/>
    <property type="match status" value="1"/>
</dbReference>
<dbReference type="PANTHER" id="PTHR43240">
    <property type="entry name" value="1,4-DIHYDROXY-2-NAPHTHOYL-COA THIOESTERASE 1"/>
    <property type="match status" value="1"/>
</dbReference>
<comment type="caution">
    <text evidence="4">The sequence shown here is derived from an EMBL/GenBank/DDBJ whole genome shotgun (WGS) entry which is preliminary data.</text>
</comment>
<dbReference type="NCBIfam" id="TIGR00369">
    <property type="entry name" value="unchar_dom_1"/>
    <property type="match status" value="1"/>
</dbReference>
<keyword evidence="2" id="KW-0378">Hydrolase</keyword>
<evidence type="ECO:0000256" key="1">
    <source>
        <dbReference type="ARBA" id="ARBA00008324"/>
    </source>
</evidence>